<evidence type="ECO:0000313" key="2">
    <source>
        <dbReference type="EMBL" id="KAB5534319.1"/>
    </source>
</evidence>
<evidence type="ECO:0008006" key="4">
    <source>
        <dbReference type="Google" id="ProtNLM"/>
    </source>
</evidence>
<dbReference type="FunFam" id="2.60.40.790:FF:000049">
    <property type="entry name" value="Increased DNA methylation 3"/>
    <property type="match status" value="1"/>
</dbReference>
<dbReference type="SUPFAM" id="SSF57756">
    <property type="entry name" value="Retrovirus zinc finger-like domains"/>
    <property type="match status" value="1"/>
</dbReference>
<proteinExistence type="predicted"/>
<sequence length="429" mass="48059">MREEVKTEGALFAKHHGGDKSKWKKKKGQDGNFSHSAAAHNSSKKGNFKGKYPPCHHCNKEGHPPFKCWRRPDAKCAKCNQLGHEALPPYTSNNLGDSFLHISQLESLYYHVLRNARPSLVLNPNTLCLYLEGKLHLSGSESLEDCRQFTSFFPLGIHGHKKDSASLEIVKGIVLIENPDTSYIKEDLEKFKCLSGMDSLKIDMKKCLSYDHESQKGGEETEQFCMPKSDEKIAGTISARNERPPAMFQHTYKRRRRCSLSVSAFHCGVSHSQGHSDESNTFGRSCRLDGPATMPRVDFPKFKDYFTEKSVILTGTARRESRGPPIGIVDMGISKAAYFFQVALPGVRSDSCEFSCEIESDGKVHIQGSTSGGEIIKKRSRVFHMKFQQMCPPGPFTVSFNLPGPVDPRLVSPKFRTDGFFEAVVMKQK</sequence>
<dbReference type="GO" id="GO:0003676">
    <property type="term" value="F:nucleic acid binding"/>
    <property type="evidence" value="ECO:0007669"/>
    <property type="project" value="InterPro"/>
</dbReference>
<dbReference type="InterPro" id="IPR036875">
    <property type="entry name" value="Znf_CCHC_sf"/>
</dbReference>
<name>A0A5N5KV67_9ROSI</name>
<protein>
    <recommendedName>
        <fullName evidence="4">SHSP domain-containing protein</fullName>
    </recommendedName>
</protein>
<feature type="compositionally biased region" description="Low complexity" evidence="1">
    <location>
        <begin position="30"/>
        <end position="41"/>
    </location>
</feature>
<reference evidence="3" key="1">
    <citation type="journal article" date="2019" name="Gigascience">
        <title>De novo genome assembly of the endangered Acer yangbiense, a plant species with extremely small populations endemic to Yunnan Province, China.</title>
        <authorList>
            <person name="Yang J."/>
            <person name="Wariss H.M."/>
            <person name="Tao L."/>
            <person name="Zhang R."/>
            <person name="Yun Q."/>
            <person name="Hollingsworth P."/>
            <person name="Dao Z."/>
            <person name="Luo G."/>
            <person name="Guo H."/>
            <person name="Ma Y."/>
            <person name="Sun W."/>
        </authorList>
    </citation>
    <scope>NUCLEOTIDE SEQUENCE [LARGE SCALE GENOMIC DNA]</scope>
    <source>
        <strain evidence="3">cv. br00</strain>
    </source>
</reference>
<gene>
    <name evidence="2" type="ORF">DKX38_017405</name>
</gene>
<organism evidence="2 3">
    <name type="scientific">Salix brachista</name>
    <dbReference type="NCBI Taxonomy" id="2182728"/>
    <lineage>
        <taxon>Eukaryota</taxon>
        <taxon>Viridiplantae</taxon>
        <taxon>Streptophyta</taxon>
        <taxon>Embryophyta</taxon>
        <taxon>Tracheophyta</taxon>
        <taxon>Spermatophyta</taxon>
        <taxon>Magnoliopsida</taxon>
        <taxon>eudicotyledons</taxon>
        <taxon>Gunneridae</taxon>
        <taxon>Pentapetalae</taxon>
        <taxon>rosids</taxon>
        <taxon>fabids</taxon>
        <taxon>Malpighiales</taxon>
        <taxon>Salicaceae</taxon>
        <taxon>Saliceae</taxon>
        <taxon>Salix</taxon>
    </lineage>
</organism>
<dbReference type="GO" id="GO:0005634">
    <property type="term" value="C:nucleus"/>
    <property type="evidence" value="ECO:0007669"/>
    <property type="project" value="TreeGrafter"/>
</dbReference>
<feature type="region of interest" description="Disordered" evidence="1">
    <location>
        <begin position="1"/>
        <end position="45"/>
    </location>
</feature>
<dbReference type="PANTHER" id="PTHR34661:SF1">
    <property type="entry name" value="INCREASED DNA METHYLATION 3"/>
    <property type="match status" value="1"/>
</dbReference>
<dbReference type="AlphaFoldDB" id="A0A5N5KV67"/>
<keyword evidence="3" id="KW-1185">Reference proteome</keyword>
<dbReference type="GO" id="GO:0008270">
    <property type="term" value="F:zinc ion binding"/>
    <property type="evidence" value="ECO:0007669"/>
    <property type="project" value="InterPro"/>
</dbReference>
<comment type="caution">
    <text evidence="2">The sequence shown here is derived from an EMBL/GenBank/DDBJ whole genome shotgun (WGS) entry which is preliminary data.</text>
</comment>
<dbReference type="EMBL" id="VDCV01000011">
    <property type="protein sequence ID" value="KAB5534319.1"/>
    <property type="molecule type" value="Genomic_DNA"/>
</dbReference>
<evidence type="ECO:0000256" key="1">
    <source>
        <dbReference type="SAM" id="MobiDB-lite"/>
    </source>
</evidence>
<dbReference type="InterPro" id="IPR008978">
    <property type="entry name" value="HSP20-like_chaperone"/>
</dbReference>
<dbReference type="CDD" id="cd06464">
    <property type="entry name" value="ACD_sHsps-like"/>
    <property type="match status" value="1"/>
</dbReference>
<dbReference type="PANTHER" id="PTHR34661">
    <property type="entry name" value="INCREASED DNA METHYLATION 3"/>
    <property type="match status" value="1"/>
</dbReference>
<dbReference type="Gene3D" id="2.60.40.790">
    <property type="match status" value="1"/>
</dbReference>
<dbReference type="Proteomes" id="UP000326939">
    <property type="component" value="Chromosome 11"/>
</dbReference>
<accession>A0A5N5KV67</accession>
<dbReference type="InterPro" id="IPR039321">
    <property type="entry name" value="IDM2/3-like"/>
</dbReference>
<evidence type="ECO:0000313" key="3">
    <source>
        <dbReference type="Proteomes" id="UP000326939"/>
    </source>
</evidence>